<reference evidence="1 2" key="1">
    <citation type="submission" date="2015-08" db="EMBL/GenBank/DDBJ databases">
        <title>Genomes of Isolates from Cabo Rojo, PR.</title>
        <authorList>
            <person name="Sanchez-Nieves R.L."/>
            <person name="Montalvo-Rodriguez R."/>
        </authorList>
    </citation>
    <scope>NUCLEOTIDE SEQUENCE [LARGE SCALE GENOMIC DNA]</scope>
    <source>
        <strain evidence="1 2">5</strain>
    </source>
</reference>
<evidence type="ECO:0000313" key="2">
    <source>
        <dbReference type="Proteomes" id="UP000037747"/>
    </source>
</evidence>
<name>A0A0M9AJI4_9EURY</name>
<dbReference type="EMBL" id="LIST01000012">
    <property type="protein sequence ID" value="KOX93272.1"/>
    <property type="molecule type" value="Genomic_DNA"/>
</dbReference>
<dbReference type="OrthoDB" id="266394at2157"/>
<dbReference type="Proteomes" id="UP000037747">
    <property type="component" value="Unassembled WGS sequence"/>
</dbReference>
<evidence type="ECO:0000313" key="1">
    <source>
        <dbReference type="EMBL" id="KOX93272.1"/>
    </source>
</evidence>
<sequence>MPRLKIKLESRRDRWRFLCPEGHRSWEPTNEHFWCATCARAHSDDVEPSFNQLRDQKTDDLLDRDEVELLTDAGPYRDVATDAGV</sequence>
<dbReference type="AlphaFoldDB" id="A0A0M9AJI4"/>
<gene>
    <name evidence="1" type="ORF">AMR74_16665</name>
</gene>
<proteinExistence type="predicted"/>
<organism evidence="1 2">
    <name type="scientific">Halorubrum tropicale</name>
    <dbReference type="NCBI Taxonomy" id="1765655"/>
    <lineage>
        <taxon>Archaea</taxon>
        <taxon>Methanobacteriati</taxon>
        <taxon>Methanobacteriota</taxon>
        <taxon>Stenosarchaea group</taxon>
        <taxon>Halobacteria</taxon>
        <taxon>Halobacteriales</taxon>
        <taxon>Haloferacaceae</taxon>
        <taxon>Halorubrum</taxon>
    </lineage>
</organism>
<keyword evidence="2" id="KW-1185">Reference proteome</keyword>
<dbReference type="RefSeq" id="WP_053773171.1">
    <property type="nucleotide sequence ID" value="NZ_LIST01000012.1"/>
</dbReference>
<accession>A0A0M9AJI4</accession>
<comment type="caution">
    <text evidence="1">The sequence shown here is derived from an EMBL/GenBank/DDBJ whole genome shotgun (WGS) entry which is preliminary data.</text>
</comment>
<protein>
    <submittedName>
        <fullName evidence="1">Uncharacterized protein</fullName>
    </submittedName>
</protein>
<dbReference type="PATRIC" id="fig|1705389.3.peg.2929"/>